<protein>
    <submittedName>
        <fullName evidence="2">Uncharacterized protein</fullName>
    </submittedName>
</protein>
<proteinExistence type="predicted"/>
<accession>A0ABQ9LTD8</accession>
<organism evidence="2 3">
    <name type="scientific">Hevea brasiliensis</name>
    <name type="common">Para rubber tree</name>
    <name type="synonym">Siphonia brasiliensis</name>
    <dbReference type="NCBI Taxonomy" id="3981"/>
    <lineage>
        <taxon>Eukaryota</taxon>
        <taxon>Viridiplantae</taxon>
        <taxon>Streptophyta</taxon>
        <taxon>Embryophyta</taxon>
        <taxon>Tracheophyta</taxon>
        <taxon>Spermatophyta</taxon>
        <taxon>Magnoliopsida</taxon>
        <taxon>eudicotyledons</taxon>
        <taxon>Gunneridae</taxon>
        <taxon>Pentapetalae</taxon>
        <taxon>rosids</taxon>
        <taxon>fabids</taxon>
        <taxon>Malpighiales</taxon>
        <taxon>Euphorbiaceae</taxon>
        <taxon>Crotonoideae</taxon>
        <taxon>Micrandreae</taxon>
        <taxon>Hevea</taxon>
    </lineage>
</organism>
<evidence type="ECO:0000256" key="1">
    <source>
        <dbReference type="SAM" id="Phobius"/>
    </source>
</evidence>
<gene>
    <name evidence="2" type="ORF">P3X46_018592</name>
</gene>
<name>A0ABQ9LTD8_HEVBR</name>
<keyword evidence="1" id="KW-1133">Transmembrane helix</keyword>
<keyword evidence="1" id="KW-0812">Transmembrane</keyword>
<evidence type="ECO:0000313" key="3">
    <source>
        <dbReference type="Proteomes" id="UP001174677"/>
    </source>
</evidence>
<keyword evidence="1" id="KW-0472">Membrane</keyword>
<keyword evidence="3" id="KW-1185">Reference proteome</keyword>
<sequence>MLVSCFVKFSCFLNWLAVFEFCNEPLLLCFLSLDFSFAWDWVVVFLGLYYVSTPGFSLSMGCPWKGVLGRLVLELNSNRIDLVFIIFFKILGIIVFKFVAFQFLK</sequence>
<dbReference type="EMBL" id="JARPOI010000010">
    <property type="protein sequence ID" value="KAJ9170487.1"/>
    <property type="molecule type" value="Genomic_DNA"/>
</dbReference>
<comment type="caution">
    <text evidence="2">The sequence shown here is derived from an EMBL/GenBank/DDBJ whole genome shotgun (WGS) entry which is preliminary data.</text>
</comment>
<feature type="transmembrane region" description="Helical" evidence="1">
    <location>
        <begin position="82"/>
        <end position="104"/>
    </location>
</feature>
<reference evidence="2 3" key="1">
    <citation type="journal article" date="2023" name="Plant Biotechnol. J.">
        <title>Chromosome-level wild Hevea brasiliensis genome provides new tools for genomic-assisted breeding and valuable loci to elevate rubber yield.</title>
        <authorList>
            <person name="Cheng H."/>
            <person name="Song X."/>
            <person name="Hu Y."/>
            <person name="Wu T."/>
            <person name="Yang Q."/>
            <person name="An Z."/>
            <person name="Feng S."/>
            <person name="Deng Z."/>
            <person name="Wu W."/>
            <person name="Zeng X."/>
            <person name="Tu M."/>
            <person name="Wang X."/>
            <person name="Huang H."/>
        </authorList>
    </citation>
    <scope>NUCLEOTIDE SEQUENCE [LARGE SCALE GENOMIC DNA]</scope>
    <source>
        <strain evidence="2">MT/VB/25A 57/8</strain>
    </source>
</reference>
<evidence type="ECO:0000313" key="2">
    <source>
        <dbReference type="EMBL" id="KAJ9170487.1"/>
    </source>
</evidence>
<dbReference type="Proteomes" id="UP001174677">
    <property type="component" value="Chromosome 10"/>
</dbReference>
<feature type="transmembrane region" description="Helical" evidence="1">
    <location>
        <begin position="39"/>
        <end position="61"/>
    </location>
</feature>